<dbReference type="AlphaFoldDB" id="A0ABD0MVR8"/>
<dbReference type="EMBL" id="JAMKFB020000189">
    <property type="protein sequence ID" value="KAL0152641.1"/>
    <property type="molecule type" value="Genomic_DNA"/>
</dbReference>
<organism evidence="1 2">
    <name type="scientific">Cirrhinus mrigala</name>
    <name type="common">Mrigala</name>
    <dbReference type="NCBI Taxonomy" id="683832"/>
    <lineage>
        <taxon>Eukaryota</taxon>
        <taxon>Metazoa</taxon>
        <taxon>Chordata</taxon>
        <taxon>Craniata</taxon>
        <taxon>Vertebrata</taxon>
        <taxon>Euteleostomi</taxon>
        <taxon>Actinopterygii</taxon>
        <taxon>Neopterygii</taxon>
        <taxon>Teleostei</taxon>
        <taxon>Ostariophysi</taxon>
        <taxon>Cypriniformes</taxon>
        <taxon>Cyprinidae</taxon>
        <taxon>Labeoninae</taxon>
        <taxon>Labeonini</taxon>
        <taxon>Cirrhinus</taxon>
    </lineage>
</organism>
<proteinExistence type="predicted"/>
<evidence type="ECO:0000313" key="2">
    <source>
        <dbReference type="Proteomes" id="UP001529510"/>
    </source>
</evidence>
<reference evidence="1 2" key="1">
    <citation type="submission" date="2024-05" db="EMBL/GenBank/DDBJ databases">
        <title>Genome sequencing and assembly of Indian major carp, Cirrhinus mrigala (Hamilton, 1822).</title>
        <authorList>
            <person name="Mohindra V."/>
            <person name="Chowdhury L.M."/>
            <person name="Lal K."/>
            <person name="Jena J.K."/>
        </authorList>
    </citation>
    <scope>NUCLEOTIDE SEQUENCE [LARGE SCALE GENOMIC DNA]</scope>
    <source>
        <strain evidence="1">CM1030</strain>
        <tissue evidence="1">Blood</tissue>
    </source>
</reference>
<sequence>MIGQLIKVYRLLASDGQTQPIQAKVLQFSSINNQAHLNQLITVFRKLFGHTRFRCRNAVRVCLRSFIRLYSALFAGWTAKNLRSSSKTLYQ</sequence>
<comment type="caution">
    <text evidence="1">The sequence shown here is derived from an EMBL/GenBank/DDBJ whole genome shotgun (WGS) entry which is preliminary data.</text>
</comment>
<dbReference type="Proteomes" id="UP001529510">
    <property type="component" value="Unassembled WGS sequence"/>
</dbReference>
<accession>A0ABD0MVR8</accession>
<evidence type="ECO:0000313" key="1">
    <source>
        <dbReference type="EMBL" id="KAL0152641.1"/>
    </source>
</evidence>
<name>A0ABD0MVR8_CIRMR</name>
<gene>
    <name evidence="1" type="ORF">M9458_052364</name>
</gene>
<keyword evidence="2" id="KW-1185">Reference proteome</keyword>
<protein>
    <submittedName>
        <fullName evidence="1">Uncharacterized protein</fullName>
    </submittedName>
</protein>